<comment type="caution">
    <text evidence="2">The sequence shown here is derived from an EMBL/GenBank/DDBJ whole genome shotgun (WGS) entry which is preliminary data.</text>
</comment>
<proteinExistence type="predicted"/>
<keyword evidence="3" id="KW-1185">Reference proteome</keyword>
<evidence type="ECO:0000256" key="1">
    <source>
        <dbReference type="SAM" id="MobiDB-lite"/>
    </source>
</evidence>
<evidence type="ECO:0000313" key="3">
    <source>
        <dbReference type="Proteomes" id="UP001066276"/>
    </source>
</evidence>
<dbReference type="AlphaFoldDB" id="A0AAV7T4P1"/>
<sequence>MQGGPKGLATASQRSGEVPCTGLRPGPLRRPERCSAQDSQTASPSPPGEVPCTGLRPGPLRRPERCSAQDSQTPSPKSPRELHSTGLGDLVPSASRRGAEHGTPRPRPLRLQERCRAQDSHPTSPPSPGTLPSTGLADPVSSARTLREAAPWTRDQGGAFGGLSHAEASEESAGDTPTPNCTSNFVNTPVWRESLPRAECQEGPA</sequence>
<feature type="compositionally biased region" description="Polar residues" evidence="1">
    <location>
        <begin position="175"/>
        <end position="187"/>
    </location>
</feature>
<evidence type="ECO:0000313" key="2">
    <source>
        <dbReference type="EMBL" id="KAJ1171071.1"/>
    </source>
</evidence>
<dbReference type="EMBL" id="JANPWB010000007">
    <property type="protein sequence ID" value="KAJ1171071.1"/>
    <property type="molecule type" value="Genomic_DNA"/>
</dbReference>
<protein>
    <submittedName>
        <fullName evidence="2">Uncharacterized protein</fullName>
    </submittedName>
</protein>
<gene>
    <name evidence="2" type="ORF">NDU88_002942</name>
</gene>
<accession>A0AAV7T4P1</accession>
<feature type="region of interest" description="Disordered" evidence="1">
    <location>
        <begin position="1"/>
        <end position="188"/>
    </location>
</feature>
<reference evidence="2" key="1">
    <citation type="journal article" date="2022" name="bioRxiv">
        <title>Sequencing and chromosome-scale assembly of the giantPleurodeles waltlgenome.</title>
        <authorList>
            <person name="Brown T."/>
            <person name="Elewa A."/>
            <person name="Iarovenko S."/>
            <person name="Subramanian E."/>
            <person name="Araus A.J."/>
            <person name="Petzold A."/>
            <person name="Susuki M."/>
            <person name="Suzuki K.-i.T."/>
            <person name="Hayashi T."/>
            <person name="Toyoda A."/>
            <person name="Oliveira C."/>
            <person name="Osipova E."/>
            <person name="Leigh N.D."/>
            <person name="Simon A."/>
            <person name="Yun M.H."/>
        </authorList>
    </citation>
    <scope>NUCLEOTIDE SEQUENCE</scope>
    <source>
        <strain evidence="2">20211129_DDA</strain>
        <tissue evidence="2">Liver</tissue>
    </source>
</reference>
<organism evidence="2 3">
    <name type="scientific">Pleurodeles waltl</name>
    <name type="common">Iberian ribbed newt</name>
    <dbReference type="NCBI Taxonomy" id="8319"/>
    <lineage>
        <taxon>Eukaryota</taxon>
        <taxon>Metazoa</taxon>
        <taxon>Chordata</taxon>
        <taxon>Craniata</taxon>
        <taxon>Vertebrata</taxon>
        <taxon>Euteleostomi</taxon>
        <taxon>Amphibia</taxon>
        <taxon>Batrachia</taxon>
        <taxon>Caudata</taxon>
        <taxon>Salamandroidea</taxon>
        <taxon>Salamandridae</taxon>
        <taxon>Pleurodelinae</taxon>
        <taxon>Pleurodeles</taxon>
    </lineage>
</organism>
<feature type="compositionally biased region" description="Basic and acidic residues" evidence="1">
    <location>
        <begin position="110"/>
        <end position="119"/>
    </location>
</feature>
<name>A0AAV7T4P1_PLEWA</name>
<dbReference type="Proteomes" id="UP001066276">
    <property type="component" value="Chromosome 4_1"/>
</dbReference>